<sequence length="145" mass="15045">MTVTAPPPPLTQPGRLQRLALPLAAGAVAALGTVALHVRDPHASGSWGYCPTALLGFSCPFCGSLRAVNDLTHLDLAAAASSNLLLVVAAPLVVAFWARRVTACWRGGAAMAPLAVPRPLWLGLVVLLVVFTAARNLPWGAWLAP</sequence>
<protein>
    <recommendedName>
        <fullName evidence="4">DUF2752 domain-containing protein</fullName>
    </recommendedName>
</protein>
<dbReference type="RefSeq" id="WP_344155904.1">
    <property type="nucleotide sequence ID" value="NZ_BAAAQR010000013.1"/>
</dbReference>
<keyword evidence="1" id="KW-1133">Transmembrane helix</keyword>
<organism evidence="2 3">
    <name type="scientific">Nocardioides koreensis</name>
    <dbReference type="NCBI Taxonomy" id="433651"/>
    <lineage>
        <taxon>Bacteria</taxon>
        <taxon>Bacillati</taxon>
        <taxon>Actinomycetota</taxon>
        <taxon>Actinomycetes</taxon>
        <taxon>Propionibacteriales</taxon>
        <taxon>Nocardioidaceae</taxon>
        <taxon>Nocardioides</taxon>
    </lineage>
</organism>
<evidence type="ECO:0000313" key="2">
    <source>
        <dbReference type="EMBL" id="GAA2153162.1"/>
    </source>
</evidence>
<evidence type="ECO:0008006" key="4">
    <source>
        <dbReference type="Google" id="ProtNLM"/>
    </source>
</evidence>
<accession>A0ABN3A3H8</accession>
<keyword evidence="1" id="KW-0812">Transmembrane</keyword>
<dbReference type="InterPro" id="IPR021215">
    <property type="entry name" value="DUF2752"/>
</dbReference>
<evidence type="ECO:0000256" key="1">
    <source>
        <dbReference type="SAM" id="Phobius"/>
    </source>
</evidence>
<reference evidence="2 3" key="1">
    <citation type="journal article" date="2019" name="Int. J. Syst. Evol. Microbiol.">
        <title>The Global Catalogue of Microorganisms (GCM) 10K type strain sequencing project: providing services to taxonomists for standard genome sequencing and annotation.</title>
        <authorList>
            <consortium name="The Broad Institute Genomics Platform"/>
            <consortium name="The Broad Institute Genome Sequencing Center for Infectious Disease"/>
            <person name="Wu L."/>
            <person name="Ma J."/>
        </authorList>
    </citation>
    <scope>NUCLEOTIDE SEQUENCE [LARGE SCALE GENOMIC DNA]</scope>
    <source>
        <strain evidence="2 3">JCM 16022</strain>
    </source>
</reference>
<evidence type="ECO:0000313" key="3">
    <source>
        <dbReference type="Proteomes" id="UP001501771"/>
    </source>
</evidence>
<proteinExistence type="predicted"/>
<name>A0ABN3A3H8_9ACTN</name>
<keyword evidence="3" id="KW-1185">Reference proteome</keyword>
<keyword evidence="1" id="KW-0472">Membrane</keyword>
<dbReference type="EMBL" id="BAAAQR010000013">
    <property type="protein sequence ID" value="GAA2153162.1"/>
    <property type="molecule type" value="Genomic_DNA"/>
</dbReference>
<feature type="transmembrane region" description="Helical" evidence="1">
    <location>
        <begin position="76"/>
        <end position="98"/>
    </location>
</feature>
<feature type="transmembrane region" description="Helical" evidence="1">
    <location>
        <begin position="119"/>
        <end position="137"/>
    </location>
</feature>
<dbReference type="Pfam" id="PF10825">
    <property type="entry name" value="DUF2752"/>
    <property type="match status" value="1"/>
</dbReference>
<gene>
    <name evidence="2" type="ORF">GCM10009844_37260</name>
</gene>
<feature type="transmembrane region" description="Helical" evidence="1">
    <location>
        <begin position="19"/>
        <end position="38"/>
    </location>
</feature>
<dbReference type="Proteomes" id="UP001501771">
    <property type="component" value="Unassembled WGS sequence"/>
</dbReference>
<comment type="caution">
    <text evidence="2">The sequence shown here is derived from an EMBL/GenBank/DDBJ whole genome shotgun (WGS) entry which is preliminary data.</text>
</comment>